<dbReference type="InterPro" id="IPR036576">
    <property type="entry name" value="WRKY_dom_sf"/>
</dbReference>
<evidence type="ECO:0000313" key="8">
    <source>
        <dbReference type="EMBL" id="KAK1276645.1"/>
    </source>
</evidence>
<comment type="caution">
    <text evidence="8">The sequence shown here is derived from an EMBL/GenBank/DDBJ whole genome shotgun (WGS) entry which is preliminary data.</text>
</comment>
<dbReference type="InterPro" id="IPR003657">
    <property type="entry name" value="WRKY_dom"/>
</dbReference>
<proteinExistence type="predicted"/>
<accession>A0AAV9BJ67</accession>
<keyword evidence="4" id="KW-0804">Transcription</keyword>
<dbReference type="SUPFAM" id="SSF118290">
    <property type="entry name" value="WRKY DNA-binding domain"/>
    <property type="match status" value="1"/>
</dbReference>
<keyword evidence="9" id="KW-1185">Reference proteome</keyword>
<name>A0AAV9BJ67_ACOGR</name>
<dbReference type="AlphaFoldDB" id="A0AAV9BJ67"/>
<dbReference type="Proteomes" id="UP001179952">
    <property type="component" value="Unassembled WGS sequence"/>
</dbReference>
<dbReference type="GO" id="GO:0000976">
    <property type="term" value="F:transcription cis-regulatory region binding"/>
    <property type="evidence" value="ECO:0007669"/>
    <property type="project" value="TreeGrafter"/>
</dbReference>
<evidence type="ECO:0000256" key="4">
    <source>
        <dbReference type="ARBA" id="ARBA00023163"/>
    </source>
</evidence>
<keyword evidence="5" id="KW-0539">Nucleus</keyword>
<evidence type="ECO:0000256" key="2">
    <source>
        <dbReference type="ARBA" id="ARBA00023015"/>
    </source>
</evidence>
<evidence type="ECO:0000256" key="3">
    <source>
        <dbReference type="ARBA" id="ARBA00023125"/>
    </source>
</evidence>
<reference evidence="8" key="1">
    <citation type="journal article" date="2023" name="Nat. Commun.">
        <title>Diploid and tetraploid genomes of Acorus and the evolution of monocots.</title>
        <authorList>
            <person name="Ma L."/>
            <person name="Liu K.W."/>
            <person name="Li Z."/>
            <person name="Hsiao Y.Y."/>
            <person name="Qi Y."/>
            <person name="Fu T."/>
            <person name="Tang G.D."/>
            <person name="Zhang D."/>
            <person name="Sun W.H."/>
            <person name="Liu D.K."/>
            <person name="Li Y."/>
            <person name="Chen G.Z."/>
            <person name="Liu X.D."/>
            <person name="Liao X.Y."/>
            <person name="Jiang Y.T."/>
            <person name="Yu X."/>
            <person name="Hao Y."/>
            <person name="Huang J."/>
            <person name="Zhao X.W."/>
            <person name="Ke S."/>
            <person name="Chen Y.Y."/>
            <person name="Wu W.L."/>
            <person name="Hsu J.L."/>
            <person name="Lin Y.F."/>
            <person name="Huang M.D."/>
            <person name="Li C.Y."/>
            <person name="Huang L."/>
            <person name="Wang Z.W."/>
            <person name="Zhao X."/>
            <person name="Zhong W.Y."/>
            <person name="Peng D.H."/>
            <person name="Ahmad S."/>
            <person name="Lan S."/>
            <person name="Zhang J.S."/>
            <person name="Tsai W.C."/>
            <person name="Van de Peer Y."/>
            <person name="Liu Z.J."/>
        </authorList>
    </citation>
    <scope>NUCLEOTIDE SEQUENCE</scope>
    <source>
        <strain evidence="8">SCP</strain>
    </source>
</reference>
<feature type="region of interest" description="Disordered" evidence="6">
    <location>
        <begin position="100"/>
        <end position="132"/>
    </location>
</feature>
<dbReference type="FunFam" id="2.20.25.80:FF:000004">
    <property type="entry name" value="WRKY transcription factor 65"/>
    <property type="match status" value="1"/>
</dbReference>
<reference evidence="8" key="2">
    <citation type="submission" date="2023-06" db="EMBL/GenBank/DDBJ databases">
        <authorList>
            <person name="Ma L."/>
            <person name="Liu K.-W."/>
            <person name="Li Z."/>
            <person name="Hsiao Y.-Y."/>
            <person name="Qi Y."/>
            <person name="Fu T."/>
            <person name="Tang G."/>
            <person name="Zhang D."/>
            <person name="Sun W.-H."/>
            <person name="Liu D.-K."/>
            <person name="Li Y."/>
            <person name="Chen G.-Z."/>
            <person name="Liu X.-D."/>
            <person name="Liao X.-Y."/>
            <person name="Jiang Y.-T."/>
            <person name="Yu X."/>
            <person name="Hao Y."/>
            <person name="Huang J."/>
            <person name="Zhao X.-W."/>
            <person name="Ke S."/>
            <person name="Chen Y.-Y."/>
            <person name="Wu W.-L."/>
            <person name="Hsu J.-L."/>
            <person name="Lin Y.-F."/>
            <person name="Huang M.-D."/>
            <person name="Li C.-Y."/>
            <person name="Huang L."/>
            <person name="Wang Z.-W."/>
            <person name="Zhao X."/>
            <person name="Zhong W.-Y."/>
            <person name="Peng D.-H."/>
            <person name="Ahmad S."/>
            <person name="Lan S."/>
            <person name="Zhang J.-S."/>
            <person name="Tsai W.-C."/>
            <person name="Van De Peer Y."/>
            <person name="Liu Z.-J."/>
        </authorList>
    </citation>
    <scope>NUCLEOTIDE SEQUENCE</scope>
    <source>
        <strain evidence="8">SCP</strain>
        <tissue evidence="8">Leaves</tissue>
    </source>
</reference>
<evidence type="ECO:0000256" key="5">
    <source>
        <dbReference type="ARBA" id="ARBA00023242"/>
    </source>
</evidence>
<feature type="domain" description="WRKY" evidence="7">
    <location>
        <begin position="137"/>
        <end position="203"/>
    </location>
</feature>
<feature type="region of interest" description="Disordered" evidence="6">
    <location>
        <begin position="196"/>
        <end position="282"/>
    </location>
</feature>
<gene>
    <name evidence="8" type="ORF">QJS04_geneDACA011843</name>
</gene>
<evidence type="ECO:0000259" key="7">
    <source>
        <dbReference type="PROSITE" id="PS50811"/>
    </source>
</evidence>
<sequence length="328" mass="36525">MEDWDLHAVVRGCNASCSVVATDGSTRDHPLSLGGDLSGFNGDDDHINNNGVFLRFPDLWETRTAVEDLEALCKPFFQNNNKHTKLVQAESKISPLVVHPPEQQQQQRLRPHSQRPISQIPRSKRKKNQQKKLICQVPADESSDMWAWRKYGQKPIKGSPYPRGYYRCSSSKGCPARKQVESHRSDPSILVITYTAEHNHPLPTHRNSLAGSTRHKFTPNPNPNSQSQSQSQDPPSSSLAGEGDGLITTTTGPAAGLSPTTPLSTTSIGHDEEEEEEDQMLEDMLMGEDLFMDLDEDLGFIPDRLSRFDPINNDEHFSVSFASALAEQ</sequence>
<dbReference type="Gene3D" id="2.20.25.80">
    <property type="entry name" value="WRKY domain"/>
    <property type="match status" value="1"/>
</dbReference>
<feature type="compositionally biased region" description="Acidic residues" evidence="6">
    <location>
        <begin position="271"/>
        <end position="281"/>
    </location>
</feature>
<feature type="compositionally biased region" description="Low complexity" evidence="6">
    <location>
        <begin position="223"/>
        <end position="238"/>
    </location>
</feature>
<dbReference type="InterPro" id="IPR044810">
    <property type="entry name" value="WRKY_plant"/>
</dbReference>
<dbReference type="PROSITE" id="PS50811">
    <property type="entry name" value="WRKY"/>
    <property type="match status" value="1"/>
</dbReference>
<dbReference type="PANTHER" id="PTHR32096:SF61">
    <property type="entry name" value="WRKY TRANSCRIPTION FACTOR 22"/>
    <property type="match status" value="1"/>
</dbReference>
<keyword evidence="3" id="KW-0238">DNA-binding</keyword>
<protein>
    <submittedName>
        <fullName evidence="8">WRKY transcription factor 22</fullName>
    </submittedName>
</protein>
<dbReference type="Pfam" id="PF03106">
    <property type="entry name" value="WRKY"/>
    <property type="match status" value="1"/>
</dbReference>
<dbReference type="EMBL" id="JAUJYN010000003">
    <property type="protein sequence ID" value="KAK1276645.1"/>
    <property type="molecule type" value="Genomic_DNA"/>
</dbReference>
<dbReference type="GO" id="GO:0003700">
    <property type="term" value="F:DNA-binding transcription factor activity"/>
    <property type="evidence" value="ECO:0007669"/>
    <property type="project" value="InterPro"/>
</dbReference>
<dbReference type="SMART" id="SM00774">
    <property type="entry name" value="WRKY"/>
    <property type="match status" value="1"/>
</dbReference>
<dbReference type="PANTHER" id="PTHR32096">
    <property type="entry name" value="WRKY TRANSCRIPTION FACTOR 30-RELATED-RELATED"/>
    <property type="match status" value="1"/>
</dbReference>
<evidence type="ECO:0000313" key="9">
    <source>
        <dbReference type="Proteomes" id="UP001179952"/>
    </source>
</evidence>
<evidence type="ECO:0000256" key="6">
    <source>
        <dbReference type="SAM" id="MobiDB-lite"/>
    </source>
</evidence>
<organism evidence="8 9">
    <name type="scientific">Acorus gramineus</name>
    <name type="common">Dwarf sweet flag</name>
    <dbReference type="NCBI Taxonomy" id="55184"/>
    <lineage>
        <taxon>Eukaryota</taxon>
        <taxon>Viridiplantae</taxon>
        <taxon>Streptophyta</taxon>
        <taxon>Embryophyta</taxon>
        <taxon>Tracheophyta</taxon>
        <taxon>Spermatophyta</taxon>
        <taxon>Magnoliopsida</taxon>
        <taxon>Liliopsida</taxon>
        <taxon>Acoraceae</taxon>
        <taxon>Acorus</taxon>
    </lineage>
</organism>
<keyword evidence="2" id="KW-0805">Transcription regulation</keyword>
<dbReference type="GO" id="GO:0005634">
    <property type="term" value="C:nucleus"/>
    <property type="evidence" value="ECO:0007669"/>
    <property type="project" value="UniProtKB-SubCell"/>
</dbReference>
<feature type="compositionally biased region" description="Low complexity" evidence="6">
    <location>
        <begin position="257"/>
        <end position="267"/>
    </location>
</feature>
<evidence type="ECO:0000256" key="1">
    <source>
        <dbReference type="ARBA" id="ARBA00004123"/>
    </source>
</evidence>
<comment type="subcellular location">
    <subcellularLocation>
        <location evidence="1">Nucleus</location>
    </subcellularLocation>
</comment>